<keyword evidence="1" id="KW-0812">Transmembrane</keyword>
<evidence type="ECO:0000256" key="1">
    <source>
        <dbReference type="SAM" id="Phobius"/>
    </source>
</evidence>
<organism evidence="2">
    <name type="scientific">marine sediment metagenome</name>
    <dbReference type="NCBI Taxonomy" id="412755"/>
    <lineage>
        <taxon>unclassified sequences</taxon>
        <taxon>metagenomes</taxon>
        <taxon>ecological metagenomes</taxon>
    </lineage>
</organism>
<name>X0Z5L6_9ZZZZ</name>
<evidence type="ECO:0000313" key="2">
    <source>
        <dbReference type="EMBL" id="GAG43806.1"/>
    </source>
</evidence>
<keyword evidence="1" id="KW-0472">Membrane</keyword>
<sequence length="57" mass="6513">LRITYMFQPPTDAFPEDIGFTMERIENTQLKGTEDSLDGAFFLFVIVIFGFGAILFM</sequence>
<proteinExistence type="predicted"/>
<keyword evidence="1" id="KW-1133">Transmembrane helix</keyword>
<feature type="transmembrane region" description="Helical" evidence="1">
    <location>
        <begin position="39"/>
        <end position="56"/>
    </location>
</feature>
<accession>X0Z5L6</accession>
<protein>
    <submittedName>
        <fullName evidence="2">Uncharacterized protein</fullName>
    </submittedName>
</protein>
<dbReference type="AlphaFoldDB" id="X0Z5L6"/>
<reference evidence="2" key="1">
    <citation type="journal article" date="2014" name="Front. Microbiol.">
        <title>High frequency of phylogenetically diverse reductive dehalogenase-homologous genes in deep subseafloor sedimentary metagenomes.</title>
        <authorList>
            <person name="Kawai M."/>
            <person name="Futagami T."/>
            <person name="Toyoda A."/>
            <person name="Takaki Y."/>
            <person name="Nishi S."/>
            <person name="Hori S."/>
            <person name="Arai W."/>
            <person name="Tsubouchi T."/>
            <person name="Morono Y."/>
            <person name="Uchiyama I."/>
            <person name="Ito T."/>
            <person name="Fujiyama A."/>
            <person name="Inagaki F."/>
            <person name="Takami H."/>
        </authorList>
    </citation>
    <scope>NUCLEOTIDE SEQUENCE</scope>
    <source>
        <strain evidence="2">Expedition CK06-06</strain>
    </source>
</reference>
<gene>
    <name evidence="2" type="ORF">S01H1_85953</name>
</gene>
<dbReference type="EMBL" id="BARS01059262">
    <property type="protein sequence ID" value="GAG43806.1"/>
    <property type="molecule type" value="Genomic_DNA"/>
</dbReference>
<comment type="caution">
    <text evidence="2">The sequence shown here is derived from an EMBL/GenBank/DDBJ whole genome shotgun (WGS) entry which is preliminary data.</text>
</comment>
<feature type="non-terminal residue" evidence="2">
    <location>
        <position position="1"/>
    </location>
</feature>
<feature type="non-terminal residue" evidence="2">
    <location>
        <position position="57"/>
    </location>
</feature>